<keyword evidence="3" id="KW-1185">Reference proteome</keyword>
<dbReference type="RefSeq" id="WP_281467966.1">
    <property type="nucleotide sequence ID" value="NZ_CP124535.1"/>
</dbReference>
<dbReference type="Proteomes" id="UP001230978">
    <property type="component" value="Chromosome"/>
</dbReference>
<reference evidence="2 3" key="1">
    <citation type="submission" date="2023-04" db="EMBL/GenBank/DDBJ databases">
        <title>YMD61, complete Genome.</title>
        <authorList>
            <person name="Zhang J."/>
        </authorList>
    </citation>
    <scope>NUCLEOTIDE SEQUENCE [LARGE SCALE GENOMIC DNA]</scope>
    <source>
        <strain evidence="2 3">YMD61</strain>
    </source>
</reference>
<evidence type="ECO:0000313" key="3">
    <source>
        <dbReference type="Proteomes" id="UP001230978"/>
    </source>
</evidence>
<dbReference type="EMBL" id="CP124535">
    <property type="protein sequence ID" value="WGV17043.1"/>
    <property type="molecule type" value="Genomic_DNA"/>
</dbReference>
<accession>A0ABY8Q8P2</accession>
<sequence length="73" mass="8234">MLKMTARALPRAIPTSLPPLSRLLVSVALLLAAWEQRRNSRSALTRLDDHILRDIGLTPDQAQSEGTKPFWRD</sequence>
<gene>
    <name evidence="2" type="ORF">QF092_04345</name>
</gene>
<evidence type="ECO:0000313" key="2">
    <source>
        <dbReference type="EMBL" id="WGV17043.1"/>
    </source>
</evidence>
<name>A0ABY8Q8P2_9RHOB</name>
<protein>
    <submittedName>
        <fullName evidence="2">DUF1127 domain-containing protein</fullName>
    </submittedName>
</protein>
<proteinExistence type="predicted"/>
<evidence type="ECO:0000259" key="1">
    <source>
        <dbReference type="Pfam" id="PF06568"/>
    </source>
</evidence>
<dbReference type="InterPro" id="IPR009506">
    <property type="entry name" value="YjiS-like"/>
</dbReference>
<feature type="domain" description="YjiS-like" evidence="1">
    <location>
        <begin position="28"/>
        <end position="62"/>
    </location>
</feature>
<dbReference type="Pfam" id="PF06568">
    <property type="entry name" value="YjiS-like"/>
    <property type="match status" value="1"/>
</dbReference>
<organism evidence="2 3">
    <name type="scientific">Fuscovulum ytuae</name>
    <dbReference type="NCBI Taxonomy" id="3042299"/>
    <lineage>
        <taxon>Bacteria</taxon>
        <taxon>Pseudomonadati</taxon>
        <taxon>Pseudomonadota</taxon>
        <taxon>Alphaproteobacteria</taxon>
        <taxon>Rhodobacterales</taxon>
        <taxon>Paracoccaceae</taxon>
        <taxon>Fuscovulum</taxon>
    </lineage>
</organism>